<dbReference type="EnsemblPlants" id="Kaladp0081s0407.1.v1.1">
    <property type="protein sequence ID" value="Kaladp0081s0407.1.v1.1"/>
    <property type="gene ID" value="Kaladp0081s0407.v1.1"/>
</dbReference>
<evidence type="ECO:0000256" key="1">
    <source>
        <dbReference type="SAM" id="Phobius"/>
    </source>
</evidence>
<dbReference type="PANTHER" id="PTHR34200:SF2">
    <property type="entry name" value="TRANSMEMBRANE PROTEIN"/>
    <property type="match status" value="1"/>
</dbReference>
<evidence type="ECO:0000313" key="4">
    <source>
        <dbReference type="Proteomes" id="UP000594263"/>
    </source>
</evidence>
<feature type="transmembrane region" description="Helical" evidence="1">
    <location>
        <begin position="123"/>
        <end position="143"/>
    </location>
</feature>
<dbReference type="AlphaFoldDB" id="A0A7N0UTR8"/>
<keyword evidence="4" id="KW-1185">Reference proteome</keyword>
<organism evidence="3 4">
    <name type="scientific">Kalanchoe fedtschenkoi</name>
    <name type="common">Lavender scallops</name>
    <name type="synonym">South American air plant</name>
    <dbReference type="NCBI Taxonomy" id="63787"/>
    <lineage>
        <taxon>Eukaryota</taxon>
        <taxon>Viridiplantae</taxon>
        <taxon>Streptophyta</taxon>
        <taxon>Embryophyta</taxon>
        <taxon>Tracheophyta</taxon>
        <taxon>Spermatophyta</taxon>
        <taxon>Magnoliopsida</taxon>
        <taxon>eudicotyledons</taxon>
        <taxon>Gunneridae</taxon>
        <taxon>Pentapetalae</taxon>
        <taxon>Saxifragales</taxon>
        <taxon>Crassulaceae</taxon>
        <taxon>Kalanchoe</taxon>
    </lineage>
</organism>
<reference evidence="3" key="1">
    <citation type="submission" date="2021-01" db="UniProtKB">
        <authorList>
            <consortium name="EnsemblPlants"/>
        </authorList>
    </citation>
    <scope>IDENTIFICATION</scope>
</reference>
<evidence type="ECO:0000313" key="3">
    <source>
        <dbReference type="EnsemblPlants" id="Kaladp0081s0407.1.v1.1"/>
    </source>
</evidence>
<evidence type="ECO:0000259" key="2">
    <source>
        <dbReference type="Pfam" id="PF24053"/>
    </source>
</evidence>
<keyword evidence="1" id="KW-0812">Transmembrane</keyword>
<keyword evidence="1" id="KW-1133">Transmembrane helix</keyword>
<dbReference type="Gramene" id="Kaladp0081s0407.1.v1.1">
    <property type="protein sequence ID" value="Kaladp0081s0407.1.v1.1"/>
    <property type="gene ID" value="Kaladp0081s0407.v1.1"/>
</dbReference>
<keyword evidence="1" id="KW-0472">Membrane</keyword>
<dbReference type="Pfam" id="PF24053">
    <property type="entry name" value="DUF7356"/>
    <property type="match status" value="1"/>
</dbReference>
<feature type="domain" description="DUF7356" evidence="2">
    <location>
        <begin position="31"/>
        <end position="99"/>
    </location>
</feature>
<accession>A0A7N0UTR8</accession>
<proteinExistence type="predicted"/>
<dbReference type="InterPro" id="IPR055780">
    <property type="entry name" value="DUF7356"/>
</dbReference>
<name>A0A7N0UTR8_KALFE</name>
<dbReference type="PANTHER" id="PTHR34200">
    <property type="entry name" value="DENTIN SIALOPHOSPHOPROTEIN-LIKE ISOFORM X1"/>
    <property type="match status" value="1"/>
</dbReference>
<protein>
    <recommendedName>
        <fullName evidence="2">DUF7356 domain-containing protein</fullName>
    </recommendedName>
</protein>
<sequence>MDVCPLHCLNSELINDMGAVFKLFLLTKVPVEASLLVQNGGEGTLRVNASISPDNLSFTDIILLKSQARKINVSAILRGNQLINLTSGNESCVIHIGLSVPEGPVAEENFFQKLPYVDQVTPIHGVILLSVTLLIISGIWACCKSRTSERQGDGIPYQELEMGQSNSTAAVNMEDGGGGWDEVWDDDWDDDQEAIKSPSQDHHEPNASSLAALAASGSNSSHKLQQIFLSHLCFAAPPDAAMCGGSRAPISRALSLIAQPSSSLNTQIKSFAQQGHHLNALNLYATAPLQVTAFTFPCLVKSAASLSSQA</sequence>
<dbReference type="Proteomes" id="UP000594263">
    <property type="component" value="Unplaced"/>
</dbReference>